<dbReference type="OrthoDB" id="4865224at2759"/>
<reference evidence="2" key="1">
    <citation type="submission" date="2019-06" db="EMBL/GenBank/DDBJ databases">
        <authorList>
            <person name="Broberg M."/>
        </authorList>
    </citation>
    <scope>NUCLEOTIDE SEQUENCE [LARGE SCALE GENOMIC DNA]</scope>
</reference>
<dbReference type="SUPFAM" id="SSF54928">
    <property type="entry name" value="RNA-binding domain, RBD"/>
    <property type="match status" value="1"/>
</dbReference>
<dbReference type="EMBL" id="CABFOC020000035">
    <property type="protein sequence ID" value="CAH0050335.1"/>
    <property type="molecule type" value="Genomic_DNA"/>
</dbReference>
<evidence type="ECO:0008006" key="3">
    <source>
        <dbReference type="Google" id="ProtNLM"/>
    </source>
</evidence>
<dbReference type="AlphaFoldDB" id="A0A9P0EK57"/>
<reference evidence="1 2" key="2">
    <citation type="submission" date="2021-10" db="EMBL/GenBank/DDBJ databases">
        <authorList>
            <person name="Piombo E."/>
        </authorList>
    </citation>
    <scope>NUCLEOTIDE SEQUENCE [LARGE SCALE GENOMIC DNA]</scope>
</reference>
<dbReference type="Proteomes" id="UP000775872">
    <property type="component" value="Unassembled WGS sequence"/>
</dbReference>
<dbReference type="GO" id="GO:0003676">
    <property type="term" value="F:nucleic acid binding"/>
    <property type="evidence" value="ECO:0007669"/>
    <property type="project" value="InterPro"/>
</dbReference>
<proteinExistence type="predicted"/>
<name>A0A9P0EK57_9HYPO</name>
<evidence type="ECO:0000313" key="2">
    <source>
        <dbReference type="Proteomes" id="UP000775872"/>
    </source>
</evidence>
<organism evidence="1 2">
    <name type="scientific">Clonostachys solani</name>
    <dbReference type="NCBI Taxonomy" id="160281"/>
    <lineage>
        <taxon>Eukaryota</taxon>
        <taxon>Fungi</taxon>
        <taxon>Dikarya</taxon>
        <taxon>Ascomycota</taxon>
        <taxon>Pezizomycotina</taxon>
        <taxon>Sordariomycetes</taxon>
        <taxon>Hypocreomycetidae</taxon>
        <taxon>Hypocreales</taxon>
        <taxon>Bionectriaceae</taxon>
        <taxon>Clonostachys</taxon>
    </lineage>
</organism>
<sequence>MPSEMIPQPSNFALERVKPKNESRRVIISNLPSGVSIAQVLRGVRGFGPVVKVFLIDTAKIEGQGTKSASIEFVSSNSAAAFAFSAKSDFFIEYEDNQTRRTADVWLVPGRTQGAKFTSESENVTRCFKIDNFPVHAVWFFICAMGGEKAIVHAAYNHKCGSEALTVEFVSLAHSTQAYQWLQNKEFPFYAPSPGSLHWIAEDETRLGLPSPNTSCHSPDDSSNSFYIPTSESIDCFAEEFAEDEFAEDETESDLPSPNTGCRTPPDYSPRRQFVAYIAPDQITISFDKVPYNEDWPDIEHPIMSLYHLEPRSREEMEEACRQEVELMAENLTLRRRGWSWQATYGGSCRRTSFCWDTIISSMSSPRLEGTWKVYFSEHQDSTIDLQKWGHYARLAQHRRELCAQQGLPDGQIPKCPADCKFGCVGIKMTPVSEVIQHFFEKEWN</sequence>
<gene>
    <name evidence="1" type="ORF">CSOL1703_00002307</name>
</gene>
<dbReference type="Gene3D" id="3.30.70.330">
    <property type="match status" value="1"/>
</dbReference>
<dbReference type="InterPro" id="IPR012677">
    <property type="entry name" value="Nucleotide-bd_a/b_plait_sf"/>
</dbReference>
<dbReference type="InterPro" id="IPR035979">
    <property type="entry name" value="RBD_domain_sf"/>
</dbReference>
<evidence type="ECO:0000313" key="1">
    <source>
        <dbReference type="EMBL" id="CAH0050335.1"/>
    </source>
</evidence>
<keyword evidence="2" id="KW-1185">Reference proteome</keyword>
<protein>
    <recommendedName>
        <fullName evidence="3">RRM domain-containing protein</fullName>
    </recommendedName>
</protein>
<accession>A0A9P0EK57</accession>
<comment type="caution">
    <text evidence="1">The sequence shown here is derived from an EMBL/GenBank/DDBJ whole genome shotgun (WGS) entry which is preliminary data.</text>
</comment>